<protein>
    <submittedName>
        <fullName evidence="2">Uncharacterized protein</fullName>
    </submittedName>
</protein>
<feature type="region of interest" description="Disordered" evidence="1">
    <location>
        <begin position="96"/>
        <end position="120"/>
    </location>
</feature>
<feature type="region of interest" description="Disordered" evidence="1">
    <location>
        <begin position="183"/>
        <end position="209"/>
    </location>
</feature>
<feature type="compositionally biased region" description="Polar residues" evidence="1">
    <location>
        <begin position="195"/>
        <end position="209"/>
    </location>
</feature>
<reference evidence="2" key="1">
    <citation type="journal article" date="2022" name="Int. J. Mol. Sci.">
        <title>Draft Genome of Tanacetum Coccineum: Genomic Comparison of Closely Related Tanacetum-Family Plants.</title>
        <authorList>
            <person name="Yamashiro T."/>
            <person name="Shiraishi A."/>
            <person name="Nakayama K."/>
            <person name="Satake H."/>
        </authorList>
    </citation>
    <scope>NUCLEOTIDE SEQUENCE</scope>
</reference>
<comment type="caution">
    <text evidence="2">The sequence shown here is derived from an EMBL/GenBank/DDBJ whole genome shotgun (WGS) entry which is preliminary data.</text>
</comment>
<evidence type="ECO:0000256" key="1">
    <source>
        <dbReference type="SAM" id="MobiDB-lite"/>
    </source>
</evidence>
<organism evidence="2 3">
    <name type="scientific">Tanacetum coccineum</name>
    <dbReference type="NCBI Taxonomy" id="301880"/>
    <lineage>
        <taxon>Eukaryota</taxon>
        <taxon>Viridiplantae</taxon>
        <taxon>Streptophyta</taxon>
        <taxon>Embryophyta</taxon>
        <taxon>Tracheophyta</taxon>
        <taxon>Spermatophyta</taxon>
        <taxon>Magnoliopsida</taxon>
        <taxon>eudicotyledons</taxon>
        <taxon>Gunneridae</taxon>
        <taxon>Pentapetalae</taxon>
        <taxon>asterids</taxon>
        <taxon>campanulids</taxon>
        <taxon>Asterales</taxon>
        <taxon>Asteraceae</taxon>
        <taxon>Asteroideae</taxon>
        <taxon>Anthemideae</taxon>
        <taxon>Anthemidinae</taxon>
        <taxon>Tanacetum</taxon>
    </lineage>
</organism>
<dbReference type="Proteomes" id="UP001151760">
    <property type="component" value="Unassembled WGS sequence"/>
</dbReference>
<gene>
    <name evidence="2" type="ORF">Tco_0800402</name>
</gene>
<proteinExistence type="predicted"/>
<evidence type="ECO:0000313" key="3">
    <source>
        <dbReference type="Proteomes" id="UP001151760"/>
    </source>
</evidence>
<name>A0ABQ4ZT07_9ASTR</name>
<reference evidence="2" key="2">
    <citation type="submission" date="2022-01" db="EMBL/GenBank/DDBJ databases">
        <authorList>
            <person name="Yamashiro T."/>
            <person name="Shiraishi A."/>
            <person name="Satake H."/>
            <person name="Nakayama K."/>
        </authorList>
    </citation>
    <scope>NUCLEOTIDE SEQUENCE</scope>
</reference>
<evidence type="ECO:0000313" key="2">
    <source>
        <dbReference type="EMBL" id="GJS93434.1"/>
    </source>
</evidence>
<keyword evidence="3" id="KW-1185">Reference proteome</keyword>
<feature type="compositionally biased region" description="Basic and acidic residues" evidence="1">
    <location>
        <begin position="183"/>
        <end position="194"/>
    </location>
</feature>
<dbReference type="EMBL" id="BQNB010011657">
    <property type="protein sequence ID" value="GJS93434.1"/>
    <property type="molecule type" value="Genomic_DNA"/>
</dbReference>
<accession>A0ABQ4ZT07</accession>
<sequence length="209" mass="23196">MAPLPHHDLRHPWLRYQVNGYDEGIIHSYEQRLKTIWGNRVHVLDFDGLIDGMRQTLGDRLSMVYVGDDGQALMSDTEIGLHSKEEMAEAWVPPGPERQQAVAASAPGAVEDAPTADEGAQAVPAPIQAPQSSPPAPQNWTMSQRIKRLEEEVHKMRQSVLMDASSRAYQAFDSTLVGSSRLSYERRVRPKTDDACTSTAPHTNDQPNS</sequence>